<protein>
    <submittedName>
        <fullName evidence="1">Uncharacterized protein</fullName>
    </submittedName>
</protein>
<sequence>MSVRDALLFRKGTSSKALGHRLFFGQRWVSSWNFRAASSSLLSERRPCEPDAAGMVITAVFRFLAAGNETPGEQL</sequence>
<geneLocation type="plasmid" evidence="1 2">
    <name>pLPU83c</name>
</geneLocation>
<name>W6S360_9HYPH</name>
<dbReference type="HOGENOM" id="CLU_2668581_0_0_5"/>
<organism evidence="1 2">
    <name type="scientific">Rhizobium favelukesii</name>
    <dbReference type="NCBI Taxonomy" id="348824"/>
    <lineage>
        <taxon>Bacteria</taxon>
        <taxon>Pseudomonadati</taxon>
        <taxon>Pseudomonadota</taxon>
        <taxon>Alphaproteobacteria</taxon>
        <taxon>Hyphomicrobiales</taxon>
        <taxon>Rhizobiaceae</taxon>
        <taxon>Rhizobium/Agrobacterium group</taxon>
        <taxon>Rhizobium</taxon>
    </lineage>
</organism>
<dbReference type="Proteomes" id="UP000019443">
    <property type="component" value="Plasmid pLPU83c"/>
</dbReference>
<dbReference type="PATRIC" id="fig|348824.6.peg.4954"/>
<dbReference type="KEGG" id="rhl:LPU83_pLPU83c_0249"/>
<reference evidence="1" key="1">
    <citation type="submission" date="2013-11" db="EMBL/GenBank/DDBJ databases">
        <title>Draft genome sequence of the broad-host-range Rhizobium sp. LPU83 strain, a member of the low-genetic diversity Oregon-like Rhizobium sp. group.</title>
        <authorList>
            <person name="Wibberg D."/>
            <person name="Puehler A."/>
            <person name="Schlueter A."/>
        </authorList>
    </citation>
    <scope>NUCLEOTIDE SEQUENCE [LARGE SCALE GENOMIC DNA]</scope>
    <source>
        <strain evidence="1">LPU83</strain>
        <plasmid evidence="1">pLPU83c</plasmid>
    </source>
</reference>
<dbReference type="AlphaFoldDB" id="W6S360"/>
<keyword evidence="1" id="KW-0614">Plasmid</keyword>
<proteinExistence type="predicted"/>
<evidence type="ECO:0000313" key="1">
    <source>
        <dbReference type="EMBL" id="CDM60811.1"/>
    </source>
</evidence>
<accession>W6S360</accession>
<keyword evidence="2" id="KW-1185">Reference proteome</keyword>
<gene>
    <name evidence="1" type="ORF">LPU83_pLPU83c_0249</name>
</gene>
<evidence type="ECO:0000313" key="2">
    <source>
        <dbReference type="Proteomes" id="UP000019443"/>
    </source>
</evidence>
<dbReference type="EMBL" id="HG916854">
    <property type="protein sequence ID" value="CDM60811.1"/>
    <property type="molecule type" value="Genomic_DNA"/>
</dbReference>